<dbReference type="KEGG" id="sroi:IAG44_38785"/>
<dbReference type="EMBL" id="CP060828">
    <property type="protein sequence ID" value="QNP74817.1"/>
    <property type="molecule type" value="Genomic_DNA"/>
</dbReference>
<organism evidence="1 2">
    <name type="scientific">Streptomyces roseirectus</name>
    <dbReference type="NCBI Taxonomy" id="2768066"/>
    <lineage>
        <taxon>Bacteria</taxon>
        <taxon>Bacillati</taxon>
        <taxon>Actinomycetota</taxon>
        <taxon>Actinomycetes</taxon>
        <taxon>Kitasatosporales</taxon>
        <taxon>Streptomycetaceae</taxon>
        <taxon>Streptomyces</taxon>
    </lineage>
</organism>
<dbReference type="AlphaFoldDB" id="A0A7H0IPV1"/>
<reference evidence="1 2" key="1">
    <citation type="submission" date="2020-08" db="EMBL/GenBank/DDBJ databases">
        <title>A novel species.</title>
        <authorList>
            <person name="Gao J."/>
        </authorList>
    </citation>
    <scope>NUCLEOTIDE SEQUENCE [LARGE SCALE GENOMIC DNA]</scope>
    <source>
        <strain evidence="1 2">CRXT-G-22</strain>
    </source>
</reference>
<keyword evidence="2" id="KW-1185">Reference proteome</keyword>
<evidence type="ECO:0000313" key="2">
    <source>
        <dbReference type="Proteomes" id="UP000516052"/>
    </source>
</evidence>
<proteinExistence type="predicted"/>
<dbReference type="Proteomes" id="UP000516052">
    <property type="component" value="Chromosome"/>
</dbReference>
<name>A0A7H0IPV1_9ACTN</name>
<evidence type="ECO:0000313" key="1">
    <source>
        <dbReference type="EMBL" id="QNP74817.1"/>
    </source>
</evidence>
<protein>
    <submittedName>
        <fullName evidence="1">Uncharacterized protein</fullName>
    </submittedName>
</protein>
<gene>
    <name evidence="1" type="ORF">IAG44_38785</name>
</gene>
<accession>A0A7H0IPV1</accession>
<sequence length="47" mass="4667">MGQVAGDGEAEAGAAVFAGAGVVEADGVVEEVAQEAFVFVGRRPCSR</sequence>